<organism evidence="2">
    <name type="scientific">uncultured Nocardioidaceae bacterium</name>
    <dbReference type="NCBI Taxonomy" id="253824"/>
    <lineage>
        <taxon>Bacteria</taxon>
        <taxon>Bacillati</taxon>
        <taxon>Actinomycetota</taxon>
        <taxon>Actinomycetes</taxon>
        <taxon>Propionibacteriales</taxon>
        <taxon>Nocardioidaceae</taxon>
        <taxon>environmental samples</taxon>
    </lineage>
</organism>
<dbReference type="InterPro" id="IPR011009">
    <property type="entry name" value="Kinase-like_dom_sf"/>
</dbReference>
<feature type="binding site" evidence="1">
    <location>
        <position position="290"/>
    </location>
    <ligand>
        <name>D-glucosamine</name>
        <dbReference type="ChEBI" id="CHEBI:58723"/>
    </ligand>
</feature>
<keyword evidence="1" id="KW-0119">Carbohydrate metabolism</keyword>
<dbReference type="GO" id="GO:0005975">
    <property type="term" value="P:carbohydrate metabolic process"/>
    <property type="evidence" value="ECO:0007669"/>
    <property type="project" value="UniProtKB-UniRule"/>
</dbReference>
<dbReference type="GO" id="GO:0005524">
    <property type="term" value="F:ATP binding"/>
    <property type="evidence" value="ECO:0007669"/>
    <property type="project" value="UniProtKB-KW"/>
</dbReference>
<feature type="binding site" evidence="1">
    <location>
        <position position="186"/>
    </location>
    <ligand>
        <name>ATP</name>
        <dbReference type="ChEBI" id="CHEBI:30616"/>
    </ligand>
</feature>
<comment type="subunit">
    <text evidence="1">Monomer.</text>
</comment>
<accession>A0A6J4L8U7</accession>
<dbReference type="HAMAP" id="MF_02218">
    <property type="entry name" value="GlcN_kinase"/>
    <property type="match status" value="1"/>
</dbReference>
<feature type="binding site" evidence="1">
    <location>
        <position position="127"/>
    </location>
    <ligand>
        <name>ATP</name>
        <dbReference type="ChEBI" id="CHEBI:30616"/>
    </ligand>
</feature>
<feature type="binding site" evidence="1">
    <location>
        <position position="311"/>
    </location>
    <ligand>
        <name>Mg(2+)</name>
        <dbReference type="ChEBI" id="CHEBI:18420"/>
        <label>1</label>
    </ligand>
</feature>
<comment type="catalytic activity">
    <reaction evidence="1">
        <text>D-glucosamine + ATP = D-glucosamine 6-phosphate + ADP + H(+)</text>
        <dbReference type="Rhea" id="RHEA:10948"/>
        <dbReference type="ChEBI" id="CHEBI:15378"/>
        <dbReference type="ChEBI" id="CHEBI:30616"/>
        <dbReference type="ChEBI" id="CHEBI:58723"/>
        <dbReference type="ChEBI" id="CHEBI:58725"/>
        <dbReference type="ChEBI" id="CHEBI:456216"/>
        <dbReference type="EC" id="2.7.1.8"/>
    </reaction>
</comment>
<feature type="binding site" evidence="1">
    <location>
        <position position="311"/>
    </location>
    <ligand>
        <name>Mg(2+)</name>
        <dbReference type="ChEBI" id="CHEBI:18420"/>
        <label>2</label>
    </ligand>
</feature>
<feature type="binding site" evidence="1">
    <location>
        <position position="313"/>
    </location>
    <ligand>
        <name>Mg(2+)</name>
        <dbReference type="ChEBI" id="CHEBI:18420"/>
        <label>2</label>
    </ligand>
</feature>
<dbReference type="AlphaFoldDB" id="A0A6J4L8U7"/>
<keyword evidence="1" id="KW-0460">Magnesium</keyword>
<keyword evidence="1" id="KW-0067">ATP-binding</keyword>
<comment type="similarity">
    <text evidence="1">Belongs to the actinobacterial glucosamine kinase family.</text>
</comment>
<reference evidence="2" key="1">
    <citation type="submission" date="2020-02" db="EMBL/GenBank/DDBJ databases">
        <authorList>
            <person name="Meier V. D."/>
        </authorList>
    </citation>
    <scope>NUCLEOTIDE SEQUENCE</scope>
    <source>
        <strain evidence="2">AVDCRST_MAG36</strain>
    </source>
</reference>
<dbReference type="GO" id="GO:0000287">
    <property type="term" value="F:magnesium ion binding"/>
    <property type="evidence" value="ECO:0007669"/>
    <property type="project" value="UniProtKB-UniRule"/>
</dbReference>
<proteinExistence type="inferred from homology"/>
<dbReference type="SUPFAM" id="SSF56112">
    <property type="entry name" value="Protein kinase-like (PK-like)"/>
    <property type="match status" value="1"/>
</dbReference>
<keyword evidence="1" id="KW-0479">Metal-binding</keyword>
<feature type="short sequence motif" description="Substrate specificity determinant motif" evidence="1">
    <location>
        <begin position="397"/>
        <end position="412"/>
    </location>
</feature>
<dbReference type="Gene3D" id="3.90.1200.10">
    <property type="match status" value="1"/>
</dbReference>
<dbReference type="EC" id="2.7.1.8" evidence="1"/>
<comment type="caution">
    <text evidence="1">Lacks conserved residue(s) required for the propagation of feature annotation.</text>
</comment>
<dbReference type="GO" id="GO:0047931">
    <property type="term" value="F:glucosamine kinase activity"/>
    <property type="evidence" value="ECO:0007669"/>
    <property type="project" value="UniProtKB-UniRule"/>
</dbReference>
<keyword evidence="1" id="KW-0808">Transferase</keyword>
<name>A0A6J4L8U7_9ACTN</name>
<evidence type="ECO:0000313" key="2">
    <source>
        <dbReference type="EMBL" id="CAA9325333.1"/>
    </source>
</evidence>
<evidence type="ECO:0000256" key="1">
    <source>
        <dbReference type="HAMAP-Rule" id="MF_02218"/>
    </source>
</evidence>
<dbReference type="InterPro" id="IPR043674">
    <property type="entry name" value="GlcN_kinase"/>
</dbReference>
<dbReference type="EMBL" id="CADCUH010000034">
    <property type="protein sequence ID" value="CAA9325333.1"/>
    <property type="molecule type" value="Genomic_DNA"/>
</dbReference>
<sequence>MTAPGPTVPGSWERVLPPRRVAASGVPDGSPTLVDALPLGAATSLAVLGDQAGRRYPVPLVAAPDGTRRARAGDGGAADLVHLLTAGDRTAGRFRLRSWHRGRAGEERPLPVDQTNESVVVGEAVVKWMAIAEEGPHPAPSLLAELSRGGFTRMPRPWGCVEWVPAPADPGRLLALVVEHLDGAADGWTWVVEALRRAAEQDRPQAAAATGTVVGGLVADLHGALAHTARPAAVDEAATWRSGGLADLDRALAVSRGDAARVLRDHEARARSVLAAAPVDGGPVMRVHGDLHVGQVLRADRGGATTHLLTDFDGNPVLPPAERARPQPAAVDVAGVLQSFTHAGLVVLRHTPGLDPGAVDRATACAREAAGAAYRTGLAGHLDLLDERLLLPFAVRQVCREFTYAATHLPRWSYVPEAALPRLLAER</sequence>
<protein>
    <recommendedName>
        <fullName evidence="1">Glucosamine kinase</fullName>
        <shortName evidence="1">GlcN kinase</shortName>
        <shortName evidence="1">GlcNK</shortName>
        <ecNumber evidence="1">2.7.1.8</ecNumber>
    </recommendedName>
</protein>
<keyword evidence="1" id="KW-0418">Kinase</keyword>
<keyword evidence="1" id="KW-0547">Nucleotide-binding</keyword>
<comment type="cofactor">
    <cofactor evidence="1">
        <name>Mg(2+)</name>
        <dbReference type="ChEBI" id="CHEBI:18420"/>
    </cofactor>
    <text evidence="1">Binds 2 Mg(2+) ions per subunit.</text>
</comment>
<gene>
    <name evidence="2" type="ORF">AVDCRST_MAG36-636</name>
</gene>
<feature type="binding site" evidence="1">
    <location>
        <position position="401"/>
    </location>
    <ligand>
        <name>D-glucosamine</name>
        <dbReference type="ChEBI" id="CHEBI:58723"/>
    </ligand>
</feature>
<comment type="function">
    <text evidence="1">Catalyzes the ATP-dependent phosphorylation of D-glucosamine (GlcN) to D-glucosamine 6-phosphate. May be involved in the phosphorylation of acquired extracellular GlcN derived from the hydrolysis of chitosan, i.e., in the incorporation of exogenous GlcN into the bacterial GlcNAc metabolism.</text>
</comment>
<feature type="binding site" evidence="1">
    <location>
        <position position="295"/>
    </location>
    <ligand>
        <name>Mg(2+)</name>
        <dbReference type="ChEBI" id="CHEBI:18420"/>
        <label>1</label>
    </ligand>
</feature>